<dbReference type="EMBL" id="JAAXOP010000007">
    <property type="protein sequence ID" value="NKY51511.1"/>
    <property type="molecule type" value="Genomic_DNA"/>
</dbReference>
<reference evidence="2 3" key="1">
    <citation type="submission" date="2020-04" db="EMBL/GenBank/DDBJ databases">
        <title>MicrobeNet Type strains.</title>
        <authorList>
            <person name="Nicholson A.C."/>
        </authorList>
    </citation>
    <scope>NUCLEOTIDE SEQUENCE [LARGE SCALE GENOMIC DNA]</scope>
    <source>
        <strain evidence="2 3">JCM 12354</strain>
    </source>
</reference>
<comment type="caution">
    <text evidence="2">The sequence shown here is derived from an EMBL/GenBank/DDBJ whole genome shotgun (WGS) entry which is preliminary data.</text>
</comment>
<dbReference type="Proteomes" id="UP000565711">
    <property type="component" value="Unassembled WGS sequence"/>
</dbReference>
<name>A0A846Y1F4_9NOCA</name>
<feature type="chain" id="PRO_5032904343" description="Secreted protein" evidence="1">
    <location>
        <begin position="28"/>
        <end position="99"/>
    </location>
</feature>
<evidence type="ECO:0008006" key="4">
    <source>
        <dbReference type="Google" id="ProtNLM"/>
    </source>
</evidence>
<evidence type="ECO:0000313" key="3">
    <source>
        <dbReference type="Proteomes" id="UP000565711"/>
    </source>
</evidence>
<proteinExistence type="predicted"/>
<dbReference type="AlphaFoldDB" id="A0A846Y1F4"/>
<sequence>MVRTARTLSVGVALAAMAVLGSGAAQAATGSLGINENMQGNPHGCYAVEGDPAAPNTIANYTDREAVTFNSPDCTGASAGTIPAGAIGVAPATGSILID</sequence>
<organism evidence="2 3">
    <name type="scientific">Nocardia vermiculata</name>
    <dbReference type="NCBI Taxonomy" id="257274"/>
    <lineage>
        <taxon>Bacteria</taxon>
        <taxon>Bacillati</taxon>
        <taxon>Actinomycetota</taxon>
        <taxon>Actinomycetes</taxon>
        <taxon>Mycobacteriales</taxon>
        <taxon>Nocardiaceae</taxon>
        <taxon>Nocardia</taxon>
    </lineage>
</organism>
<evidence type="ECO:0000256" key="1">
    <source>
        <dbReference type="SAM" id="SignalP"/>
    </source>
</evidence>
<gene>
    <name evidence="2" type="ORF">HGA08_14900</name>
</gene>
<evidence type="ECO:0000313" key="2">
    <source>
        <dbReference type="EMBL" id="NKY51511.1"/>
    </source>
</evidence>
<keyword evidence="1" id="KW-0732">Signal</keyword>
<keyword evidence="3" id="KW-1185">Reference proteome</keyword>
<accession>A0A846Y1F4</accession>
<protein>
    <recommendedName>
        <fullName evidence="4">Secreted protein</fullName>
    </recommendedName>
</protein>
<feature type="signal peptide" evidence="1">
    <location>
        <begin position="1"/>
        <end position="27"/>
    </location>
</feature>
<dbReference type="RefSeq" id="WP_067874707.1">
    <property type="nucleotide sequence ID" value="NZ_JAAXOP010000007.1"/>
</dbReference>